<dbReference type="EMBL" id="FNTF01000002">
    <property type="protein sequence ID" value="SED88792.1"/>
    <property type="molecule type" value="Genomic_DNA"/>
</dbReference>
<reference evidence="3 4" key="1">
    <citation type="submission" date="2016-10" db="EMBL/GenBank/DDBJ databases">
        <authorList>
            <person name="de Groot N.N."/>
        </authorList>
    </citation>
    <scope>NUCLEOTIDE SEQUENCE [LARGE SCALE GENOMIC DNA]</scope>
    <source>
        <strain evidence="3 4">BS3655</strain>
    </source>
</reference>
<organism evidence="3 4">
    <name type="scientific">Pseudomonas frederiksbergensis</name>
    <dbReference type="NCBI Taxonomy" id="104087"/>
    <lineage>
        <taxon>Bacteria</taxon>
        <taxon>Pseudomonadati</taxon>
        <taxon>Pseudomonadota</taxon>
        <taxon>Gammaproteobacteria</taxon>
        <taxon>Pseudomonadales</taxon>
        <taxon>Pseudomonadaceae</taxon>
        <taxon>Pseudomonas</taxon>
    </lineage>
</organism>
<protein>
    <submittedName>
        <fullName evidence="3">Uncharacterized protein</fullName>
    </submittedName>
</protein>
<evidence type="ECO:0000313" key="4">
    <source>
        <dbReference type="Proteomes" id="UP000183114"/>
    </source>
</evidence>
<evidence type="ECO:0000256" key="1">
    <source>
        <dbReference type="SAM" id="MobiDB-lite"/>
    </source>
</evidence>
<evidence type="ECO:0000313" key="3">
    <source>
        <dbReference type="EMBL" id="SED88792.1"/>
    </source>
</evidence>
<dbReference type="AlphaFoldDB" id="A0A1H5ECE9"/>
<keyword evidence="2" id="KW-0812">Transmembrane</keyword>
<feature type="transmembrane region" description="Helical" evidence="2">
    <location>
        <begin position="39"/>
        <end position="66"/>
    </location>
</feature>
<proteinExistence type="predicted"/>
<accession>A0A1H5ECE9</accession>
<keyword evidence="2" id="KW-1133">Transmembrane helix</keyword>
<dbReference type="Proteomes" id="UP000183114">
    <property type="component" value="Unassembled WGS sequence"/>
</dbReference>
<name>A0A1H5ECE9_9PSED</name>
<feature type="region of interest" description="Disordered" evidence="1">
    <location>
        <begin position="1"/>
        <end position="25"/>
    </location>
</feature>
<sequence>MPDLSPARSAPGPGRLRNQPPLSTAASAGYAQSEAATSILVSTVLSIVTFSFAIYLIDGGLAAACLRARAGAGRKSLRRQRR</sequence>
<evidence type="ECO:0000256" key="2">
    <source>
        <dbReference type="SAM" id="Phobius"/>
    </source>
</evidence>
<gene>
    <name evidence="3" type="ORF">SAMN04490185_4439</name>
</gene>
<keyword evidence="2" id="KW-0472">Membrane</keyword>